<dbReference type="HAMAP" id="MF_00531">
    <property type="entry name" value="Ribosomal_uS19"/>
    <property type="match status" value="1"/>
</dbReference>
<dbReference type="AlphaFoldDB" id="A0A2H0ALZ0"/>
<dbReference type="InterPro" id="IPR002222">
    <property type="entry name" value="Ribosomal_uS19"/>
</dbReference>
<evidence type="ECO:0000256" key="8">
    <source>
        <dbReference type="RuleBase" id="RU003485"/>
    </source>
</evidence>
<dbReference type="NCBIfam" id="TIGR01050">
    <property type="entry name" value="rpsS_bact"/>
    <property type="match status" value="1"/>
</dbReference>
<dbReference type="FunFam" id="3.30.860.10:FF:000001">
    <property type="entry name" value="30S ribosomal protein S19"/>
    <property type="match status" value="1"/>
</dbReference>
<comment type="caution">
    <text evidence="9">The sequence shown here is derived from an EMBL/GenBank/DDBJ whole genome shotgun (WGS) entry which is preliminary data.</text>
</comment>
<dbReference type="InterPro" id="IPR023575">
    <property type="entry name" value="Ribosomal_uS19_SF"/>
</dbReference>
<dbReference type="GO" id="GO:0015935">
    <property type="term" value="C:small ribosomal subunit"/>
    <property type="evidence" value="ECO:0007669"/>
    <property type="project" value="InterPro"/>
</dbReference>
<accession>A0A2H0ALZ0</accession>
<name>A0A2H0ALZ0_9BACT</name>
<dbReference type="InterPro" id="IPR005732">
    <property type="entry name" value="Ribosomal_uS19_bac-type"/>
</dbReference>
<dbReference type="GO" id="GO:0005737">
    <property type="term" value="C:cytoplasm"/>
    <property type="evidence" value="ECO:0007669"/>
    <property type="project" value="UniProtKB-ARBA"/>
</dbReference>
<evidence type="ECO:0000256" key="5">
    <source>
        <dbReference type="ARBA" id="ARBA00023274"/>
    </source>
</evidence>
<evidence type="ECO:0000256" key="3">
    <source>
        <dbReference type="ARBA" id="ARBA00022884"/>
    </source>
</evidence>
<dbReference type="PRINTS" id="PR00975">
    <property type="entry name" value="RIBOSOMALS19"/>
</dbReference>
<evidence type="ECO:0000256" key="6">
    <source>
        <dbReference type="ARBA" id="ARBA00035163"/>
    </source>
</evidence>
<organism evidence="9 10">
    <name type="scientific">Candidatus Colwellbacteria bacterium CG23_combo_of_CG06-09_8_20_14_all_42_19</name>
    <dbReference type="NCBI Taxonomy" id="1974541"/>
    <lineage>
        <taxon>Bacteria</taxon>
        <taxon>Candidatus Colwelliibacteriota</taxon>
    </lineage>
</organism>
<gene>
    <name evidence="7" type="primary">rpsS</name>
    <name evidence="9" type="ORF">COX15_00625</name>
</gene>
<dbReference type="GO" id="GO:0003735">
    <property type="term" value="F:structural constituent of ribosome"/>
    <property type="evidence" value="ECO:0007669"/>
    <property type="project" value="InterPro"/>
</dbReference>
<keyword evidence="2 7" id="KW-0699">rRNA-binding</keyword>
<dbReference type="SUPFAM" id="SSF54570">
    <property type="entry name" value="Ribosomal protein S19"/>
    <property type="match status" value="1"/>
</dbReference>
<evidence type="ECO:0000256" key="4">
    <source>
        <dbReference type="ARBA" id="ARBA00022980"/>
    </source>
</evidence>
<evidence type="ECO:0000256" key="1">
    <source>
        <dbReference type="ARBA" id="ARBA00007345"/>
    </source>
</evidence>
<dbReference type="EMBL" id="PCSK01000012">
    <property type="protein sequence ID" value="PIP46446.1"/>
    <property type="molecule type" value="Genomic_DNA"/>
</dbReference>
<dbReference type="GO" id="GO:0019843">
    <property type="term" value="F:rRNA binding"/>
    <property type="evidence" value="ECO:0007669"/>
    <property type="project" value="UniProtKB-UniRule"/>
</dbReference>
<dbReference type="InterPro" id="IPR020934">
    <property type="entry name" value="Ribosomal_uS19_CS"/>
</dbReference>
<dbReference type="Proteomes" id="UP000230007">
    <property type="component" value="Unassembled WGS sequence"/>
</dbReference>
<keyword evidence="4 7" id="KW-0689">Ribosomal protein</keyword>
<evidence type="ECO:0000313" key="9">
    <source>
        <dbReference type="EMBL" id="PIP46446.1"/>
    </source>
</evidence>
<evidence type="ECO:0000256" key="2">
    <source>
        <dbReference type="ARBA" id="ARBA00022730"/>
    </source>
</evidence>
<reference evidence="9 10" key="1">
    <citation type="submission" date="2017-09" db="EMBL/GenBank/DDBJ databases">
        <title>Depth-based differentiation of microbial function through sediment-hosted aquifers and enrichment of novel symbionts in the deep terrestrial subsurface.</title>
        <authorList>
            <person name="Probst A.J."/>
            <person name="Ladd B."/>
            <person name="Jarett J.K."/>
            <person name="Geller-Mcgrath D.E."/>
            <person name="Sieber C.M."/>
            <person name="Emerson J.B."/>
            <person name="Anantharaman K."/>
            <person name="Thomas B.C."/>
            <person name="Malmstrom R."/>
            <person name="Stieglmeier M."/>
            <person name="Klingl A."/>
            <person name="Woyke T."/>
            <person name="Ryan C.M."/>
            <person name="Banfield J.F."/>
        </authorList>
    </citation>
    <scope>NUCLEOTIDE SEQUENCE [LARGE SCALE GENOMIC DNA]</scope>
    <source>
        <strain evidence="9">CG23_combo_of_CG06-09_8_20_14_all_42_19</strain>
    </source>
</reference>
<evidence type="ECO:0000256" key="7">
    <source>
        <dbReference type="HAMAP-Rule" id="MF_00531"/>
    </source>
</evidence>
<dbReference type="GO" id="GO:0006412">
    <property type="term" value="P:translation"/>
    <property type="evidence" value="ECO:0007669"/>
    <property type="project" value="UniProtKB-UniRule"/>
</dbReference>
<dbReference type="GO" id="GO:0000028">
    <property type="term" value="P:ribosomal small subunit assembly"/>
    <property type="evidence" value="ECO:0007669"/>
    <property type="project" value="TreeGrafter"/>
</dbReference>
<proteinExistence type="inferred from homology"/>
<sequence length="115" mass="12541">MSRSTKKGPYVDEKLLKKISNLKPGDKTVVKTWSRDSQISPEMVGMTFGVHNGKEFISVLVKEEMVGHRLGEFSPTKKFVRHGGKIQKELEAAATVSAAAPGVKANETKTQGGKK</sequence>
<dbReference type="Pfam" id="PF00203">
    <property type="entry name" value="Ribosomal_S19"/>
    <property type="match status" value="1"/>
</dbReference>
<dbReference type="PROSITE" id="PS00323">
    <property type="entry name" value="RIBOSOMAL_S19"/>
    <property type="match status" value="1"/>
</dbReference>
<protein>
    <recommendedName>
        <fullName evidence="6 7">Small ribosomal subunit protein uS19</fullName>
    </recommendedName>
</protein>
<evidence type="ECO:0000313" key="10">
    <source>
        <dbReference type="Proteomes" id="UP000230007"/>
    </source>
</evidence>
<comment type="function">
    <text evidence="7">Protein S19 forms a complex with S13 that binds strongly to the 16S ribosomal RNA.</text>
</comment>
<dbReference type="Gene3D" id="3.30.860.10">
    <property type="entry name" value="30s Ribosomal Protein S19, Chain A"/>
    <property type="match status" value="1"/>
</dbReference>
<comment type="similarity">
    <text evidence="1 7 8">Belongs to the universal ribosomal protein uS19 family.</text>
</comment>
<keyword evidence="3 7" id="KW-0694">RNA-binding</keyword>
<keyword evidence="5 7" id="KW-0687">Ribonucleoprotein</keyword>
<dbReference type="PANTHER" id="PTHR11880">
    <property type="entry name" value="RIBOSOMAL PROTEIN S19P FAMILY MEMBER"/>
    <property type="match status" value="1"/>
</dbReference>
<dbReference type="PANTHER" id="PTHR11880:SF8">
    <property type="entry name" value="SMALL RIBOSOMAL SUBUNIT PROTEIN US19M"/>
    <property type="match status" value="1"/>
</dbReference>